<gene>
    <name evidence="2" type="ORF">Ga0080559_TMP2877</name>
</gene>
<organism evidence="2 3">
    <name type="scientific">Salipiger profundus</name>
    <dbReference type="NCBI Taxonomy" id="1229727"/>
    <lineage>
        <taxon>Bacteria</taxon>
        <taxon>Pseudomonadati</taxon>
        <taxon>Pseudomonadota</taxon>
        <taxon>Alphaproteobacteria</taxon>
        <taxon>Rhodobacterales</taxon>
        <taxon>Roseobacteraceae</taxon>
        <taxon>Salipiger</taxon>
    </lineage>
</organism>
<dbReference type="EMBL" id="CP014796">
    <property type="protein sequence ID" value="APX23673.1"/>
    <property type="molecule type" value="Genomic_DNA"/>
</dbReference>
<evidence type="ECO:0000313" key="2">
    <source>
        <dbReference type="EMBL" id="APX23673.1"/>
    </source>
</evidence>
<dbReference type="STRING" id="1229727.Ga0080559_TMP2877"/>
<protein>
    <submittedName>
        <fullName evidence="2">Uncharacterized protein</fullName>
    </submittedName>
</protein>
<feature type="region of interest" description="Disordered" evidence="1">
    <location>
        <begin position="18"/>
        <end position="39"/>
    </location>
</feature>
<proteinExistence type="predicted"/>
<keyword evidence="3" id="KW-1185">Reference proteome</keyword>
<reference evidence="2 3" key="1">
    <citation type="submission" date="2016-03" db="EMBL/GenBank/DDBJ databases">
        <title>Deep-sea bacteria in the southern Pacific.</title>
        <authorList>
            <person name="Tang K."/>
        </authorList>
    </citation>
    <scope>NUCLEOTIDE SEQUENCE [LARGE SCALE GENOMIC DNA]</scope>
    <source>
        <strain evidence="2 3">JLT2016</strain>
    </source>
</reference>
<evidence type="ECO:0000256" key="1">
    <source>
        <dbReference type="SAM" id="MobiDB-lite"/>
    </source>
</evidence>
<accession>A0A1U7D6C2</accession>
<name>A0A1U7D6C2_9RHOB</name>
<evidence type="ECO:0000313" key="3">
    <source>
        <dbReference type="Proteomes" id="UP000186559"/>
    </source>
</evidence>
<dbReference type="KEGG" id="tpro:Ga0080559_TMP2877"/>
<dbReference type="AlphaFoldDB" id="A0A1U7D6C2"/>
<sequence length="39" mass="4465">MPGLLRFAALRQEVPMPRAVQSPNKAARVQFPRRVMTDE</sequence>
<dbReference type="Proteomes" id="UP000186559">
    <property type="component" value="Chromosome"/>
</dbReference>